<feature type="region of interest" description="Disordered" evidence="1">
    <location>
        <begin position="1"/>
        <end position="22"/>
    </location>
</feature>
<dbReference type="EMBL" id="JACXIZ010000004">
    <property type="protein sequence ID" value="MBD2843781.1"/>
    <property type="molecule type" value="Genomic_DNA"/>
</dbReference>
<keyword evidence="3" id="KW-0378">Hydrolase</keyword>
<evidence type="ECO:0000313" key="3">
    <source>
        <dbReference type="EMBL" id="MBD2843781.1"/>
    </source>
</evidence>
<proteinExistence type="predicted"/>
<dbReference type="InterPro" id="IPR001119">
    <property type="entry name" value="SLH_dom"/>
</dbReference>
<name>A0A927GQ06_9BACL</name>
<dbReference type="PROSITE" id="PS51272">
    <property type="entry name" value="SLH"/>
    <property type="match status" value="1"/>
</dbReference>
<dbReference type="InterPro" id="IPR050491">
    <property type="entry name" value="AmpC-like"/>
</dbReference>
<gene>
    <name evidence="3" type="ORF">IDH44_01140</name>
</gene>
<evidence type="ECO:0000256" key="1">
    <source>
        <dbReference type="SAM" id="MobiDB-lite"/>
    </source>
</evidence>
<comment type="caution">
    <text evidence="3">The sequence shown here is derived from an EMBL/GenBank/DDBJ whole genome shotgun (WGS) entry which is preliminary data.</text>
</comment>
<dbReference type="PANTHER" id="PTHR46825:SF9">
    <property type="entry name" value="BETA-LACTAMASE-RELATED DOMAIN-CONTAINING PROTEIN"/>
    <property type="match status" value="1"/>
</dbReference>
<feature type="region of interest" description="Disordered" evidence="1">
    <location>
        <begin position="676"/>
        <end position="755"/>
    </location>
</feature>
<dbReference type="Gene3D" id="3.40.710.10">
    <property type="entry name" value="DD-peptidase/beta-lactamase superfamily"/>
    <property type="match status" value="1"/>
</dbReference>
<evidence type="ECO:0000259" key="2">
    <source>
        <dbReference type="PROSITE" id="PS51272"/>
    </source>
</evidence>
<dbReference type="InterPro" id="IPR001466">
    <property type="entry name" value="Beta-lactam-related"/>
</dbReference>
<dbReference type="SUPFAM" id="SSF56601">
    <property type="entry name" value="beta-lactamase/transpeptidase-like"/>
    <property type="match status" value="1"/>
</dbReference>
<organism evidence="3 4">
    <name type="scientific">Paenibacillus sabuli</name>
    <dbReference type="NCBI Taxonomy" id="2772509"/>
    <lineage>
        <taxon>Bacteria</taxon>
        <taxon>Bacillati</taxon>
        <taxon>Bacillota</taxon>
        <taxon>Bacilli</taxon>
        <taxon>Bacillales</taxon>
        <taxon>Paenibacillaceae</taxon>
        <taxon>Paenibacillus</taxon>
    </lineage>
</organism>
<protein>
    <submittedName>
        <fullName evidence="3">Serine hydrolase</fullName>
    </submittedName>
</protein>
<dbReference type="AlphaFoldDB" id="A0A927GQ06"/>
<dbReference type="GO" id="GO:0016787">
    <property type="term" value="F:hydrolase activity"/>
    <property type="evidence" value="ECO:0007669"/>
    <property type="project" value="UniProtKB-KW"/>
</dbReference>
<evidence type="ECO:0000313" key="4">
    <source>
        <dbReference type="Proteomes" id="UP000621560"/>
    </source>
</evidence>
<accession>A0A927GQ06</accession>
<reference evidence="3" key="1">
    <citation type="submission" date="2020-09" db="EMBL/GenBank/DDBJ databases">
        <title>A novel bacterium of genus Paenibacillus, isolated from South China Sea.</title>
        <authorList>
            <person name="Huang H."/>
            <person name="Mo K."/>
            <person name="Hu Y."/>
        </authorList>
    </citation>
    <scope>NUCLEOTIDE SEQUENCE</scope>
    <source>
        <strain evidence="3">IB182496</strain>
    </source>
</reference>
<dbReference type="PANTHER" id="PTHR46825">
    <property type="entry name" value="D-ALANYL-D-ALANINE-CARBOXYPEPTIDASE/ENDOPEPTIDASE AMPH"/>
    <property type="match status" value="1"/>
</dbReference>
<feature type="domain" description="SLH" evidence="2">
    <location>
        <begin position="545"/>
        <end position="608"/>
    </location>
</feature>
<feature type="compositionally biased region" description="Low complexity" evidence="1">
    <location>
        <begin position="676"/>
        <end position="703"/>
    </location>
</feature>
<feature type="compositionally biased region" description="Low complexity" evidence="1">
    <location>
        <begin position="729"/>
        <end position="755"/>
    </location>
</feature>
<keyword evidence="4" id="KW-1185">Reference proteome</keyword>
<dbReference type="Pfam" id="PF00144">
    <property type="entry name" value="Beta-lactamase"/>
    <property type="match status" value="1"/>
</dbReference>
<dbReference type="InterPro" id="IPR012338">
    <property type="entry name" value="Beta-lactam/transpept-like"/>
</dbReference>
<sequence>MAQDVPDEAPLSESTQASVAQAAPGLAEARELTAESAKAFLDEFFADPTTDPYYTGASVAIIKDGEVLAESGYGLADAEQEAAVDPQETLFRVASVSKTFTAVAIMQLVEQGLIELGGDIRDYLPELEFDNTTGMPVTVADLLLHLSGLEVRDPKPTDLHPDLDRVVEIEDVVMSRMPDVVREPGSAYMYDNFGYQMLGLIVQEVSGERFEDYVQTHIFEPLGMDSSTFVLTDQALEQLATGYDPAGNPLEPYAVTPTVMPEGGMLSTAGDMTRFMLAFLGEGELDGQRVLSEASVREMEQYRAYVHELLPDTTYGFEAPMQLPGAGSSDAIVTKAGDLIGFSSYLVLLPEEETGFFLTYNQQGVLRNLFYPAFMAAFFPEYAAPAALDDFTPQAAGELDKFTGYYADLRLRPFVTQLTPGEGDGTLTIADAFLGARQLQQVDDNLFVDELTGQFTGFRLDEMGEPTYMKEPYLNPLGYAVKGEAAAGFADVSADDPYAAFIHALQSLGYYPNDNEAMFGPEVAVSRAEYVQRLLAVSMVQPSASSELAFADLEGHPLAGYVQAAYELGMVQGSGDARFEPDRPVQRQEAAVMVWRLLQAQYPNELFADVALAGETAAWAEPAVRMMVALGLYGPEVELDGQGAADYRSRVAMNREQLAALLYRILTQPTDQIVAAQQSAQQAAPEADPGEAAPGEDAPGEAATSQDAPREAQEPATDGAPAEEQLQTPAEASPAAPASAGQGPDEQAPDAQDAA</sequence>
<dbReference type="Proteomes" id="UP000621560">
    <property type="component" value="Unassembled WGS sequence"/>
</dbReference>
<dbReference type="Pfam" id="PF00395">
    <property type="entry name" value="SLH"/>
    <property type="match status" value="2"/>
</dbReference>